<evidence type="ECO:0000313" key="1">
    <source>
        <dbReference type="EnsemblPlants" id="AVESA.00010b.r2.5DG0989710.1.CDS"/>
    </source>
</evidence>
<organism evidence="1 2">
    <name type="scientific">Avena sativa</name>
    <name type="common">Oat</name>
    <dbReference type="NCBI Taxonomy" id="4498"/>
    <lineage>
        <taxon>Eukaryota</taxon>
        <taxon>Viridiplantae</taxon>
        <taxon>Streptophyta</taxon>
        <taxon>Embryophyta</taxon>
        <taxon>Tracheophyta</taxon>
        <taxon>Spermatophyta</taxon>
        <taxon>Magnoliopsida</taxon>
        <taxon>Liliopsida</taxon>
        <taxon>Poales</taxon>
        <taxon>Poaceae</taxon>
        <taxon>BOP clade</taxon>
        <taxon>Pooideae</taxon>
        <taxon>Poodae</taxon>
        <taxon>Poeae</taxon>
        <taxon>Poeae Chloroplast Group 1 (Aveneae type)</taxon>
        <taxon>Aveninae</taxon>
        <taxon>Avena</taxon>
    </lineage>
</organism>
<evidence type="ECO:0000313" key="2">
    <source>
        <dbReference type="Proteomes" id="UP001732700"/>
    </source>
</evidence>
<dbReference type="Proteomes" id="UP001732700">
    <property type="component" value="Chromosome 5D"/>
</dbReference>
<reference evidence="1" key="2">
    <citation type="submission" date="2025-09" db="UniProtKB">
        <authorList>
            <consortium name="EnsemblPlants"/>
        </authorList>
    </citation>
    <scope>IDENTIFICATION</scope>
</reference>
<keyword evidence="2" id="KW-1185">Reference proteome</keyword>
<dbReference type="EnsemblPlants" id="AVESA.00010b.r2.5DG0989710.1">
    <property type="protein sequence ID" value="AVESA.00010b.r2.5DG0989710.1.CDS"/>
    <property type="gene ID" value="AVESA.00010b.r2.5DG0989710"/>
</dbReference>
<name>A0ACD5YJ14_AVESA</name>
<proteinExistence type="predicted"/>
<accession>A0ACD5YJ14</accession>
<reference evidence="1" key="1">
    <citation type="submission" date="2021-05" db="EMBL/GenBank/DDBJ databases">
        <authorList>
            <person name="Scholz U."/>
            <person name="Mascher M."/>
            <person name="Fiebig A."/>
        </authorList>
    </citation>
    <scope>NUCLEOTIDE SEQUENCE [LARGE SCALE GENOMIC DNA]</scope>
</reference>
<sequence>MPRQKCEAVQGLSIAVLVALVAASISPAYSQKEQASFNIGGGGGGGVAKKPSPGGGAGAAAGAGSSFDQFLAQNVEHFAVTEQIYASKAKGGAGGKTLDADLSAAEASPVRYVVSPDGKGKFRTITDAIKAVPEKNRQRVILDIRPGTYKEKLLVPSMKPFITFAGNPKNPPIITWNDRAGTRGKNGAPIGTMASASVAVEADYFMAYGIVFKNDAPLALPGQEGGQAVALRVFGTKAAFYNCTIDGGQDTLYDHHGLHYFKDCVIRGSVDFIFGFGRSLYTECTIMSVTKETAILTAQQRTKAISDAIESGFSFVRCKIMGMGQIYLGRAWGDSSRVVYSFTEMSKEVVPVGWDGWKVEKPAMTGVFYGEYKCSGPGAMSTQRIGWARVLTDQQAKAFTGSQFVYGNSWILPPPKI</sequence>
<protein>
    <submittedName>
        <fullName evidence="1">Uncharacterized protein</fullName>
    </submittedName>
</protein>